<dbReference type="RefSeq" id="WP_187022684.1">
    <property type="nucleotide sequence ID" value="NZ_JACOPB010000007.1"/>
</dbReference>
<dbReference type="EMBL" id="JACOPB010000007">
    <property type="protein sequence ID" value="MBC5709685.1"/>
    <property type="molecule type" value="Genomic_DNA"/>
</dbReference>
<keyword evidence="2" id="KW-1185">Reference proteome</keyword>
<evidence type="ECO:0000313" key="1">
    <source>
        <dbReference type="EMBL" id="MBC5709685.1"/>
    </source>
</evidence>
<dbReference type="Proteomes" id="UP000634672">
    <property type="component" value="Unassembled WGS sequence"/>
</dbReference>
<organism evidence="1 2">
    <name type="scientific">Hungatella hominis</name>
    <dbReference type="NCBI Taxonomy" id="2763050"/>
    <lineage>
        <taxon>Bacteria</taxon>
        <taxon>Bacillati</taxon>
        <taxon>Bacillota</taxon>
        <taxon>Clostridia</taxon>
        <taxon>Lachnospirales</taxon>
        <taxon>Lachnospiraceae</taxon>
        <taxon>Hungatella</taxon>
    </lineage>
</organism>
<name>A0ABR7H914_9FIRM</name>
<accession>A0ABR7H914</accession>
<protein>
    <submittedName>
        <fullName evidence="1">Uncharacterized protein</fullName>
    </submittedName>
</protein>
<proteinExistence type="predicted"/>
<gene>
    <name evidence="1" type="ORF">H8S75_17140</name>
</gene>
<evidence type="ECO:0000313" key="2">
    <source>
        <dbReference type="Proteomes" id="UP000634672"/>
    </source>
</evidence>
<sequence>MTFGETFHKIKGIEKLLGLKPEFYGWSCLSKIYSLYLYGDYDYEEWWEIQNLRLVMESQDQEYRVTLLFRDVTSFFLAQSTSISGFEIECSGDHAFGDRRNFYIFDFEEGDIRFYCKEIEVEDVLNREAMKAKAKKEVKESERQSCGMLYQIETWHEVRERFREELDGAVCRMKFGVDDINVPGTAMIPVPDYEELSDEELYLRLAGLCEPDGELYVITDICYKDGFGPFRLQAEKMEKLVSCHQRIFSELFFDTDAIIISFPMKRVWMFHHSGYIGLFCYKNDLERHPDQRG</sequence>
<comment type="caution">
    <text evidence="1">The sequence shown here is derived from an EMBL/GenBank/DDBJ whole genome shotgun (WGS) entry which is preliminary data.</text>
</comment>
<reference evidence="1 2" key="1">
    <citation type="submission" date="2020-08" db="EMBL/GenBank/DDBJ databases">
        <title>Genome public.</title>
        <authorList>
            <person name="Liu C."/>
            <person name="Sun Q."/>
        </authorList>
    </citation>
    <scope>NUCLEOTIDE SEQUENCE [LARGE SCALE GENOMIC DNA]</scope>
    <source>
        <strain evidence="1 2">NSJ-66</strain>
    </source>
</reference>